<dbReference type="RefSeq" id="WP_013258341.1">
    <property type="nucleotide sequence ID" value="NC_014365.1"/>
</dbReference>
<proteinExistence type="predicted"/>
<dbReference type="Gene3D" id="3.40.30.10">
    <property type="entry name" value="Glutaredoxin"/>
    <property type="match status" value="1"/>
</dbReference>
<organism evidence="1 2">
    <name type="scientific">Desulfarculus baarsii (strain ATCC 33931 / DSM 2075 / LMG 7858 / VKM B-1802 / 2st14)</name>
    <dbReference type="NCBI Taxonomy" id="644282"/>
    <lineage>
        <taxon>Bacteria</taxon>
        <taxon>Pseudomonadati</taxon>
        <taxon>Thermodesulfobacteriota</taxon>
        <taxon>Desulfarculia</taxon>
        <taxon>Desulfarculales</taxon>
        <taxon>Desulfarculaceae</taxon>
        <taxon>Desulfarculus</taxon>
    </lineage>
</organism>
<gene>
    <name evidence="1" type="ordered locus">Deba_1520</name>
</gene>
<accession>E1QH45</accession>
<dbReference type="CDD" id="cd02980">
    <property type="entry name" value="TRX_Fd_family"/>
    <property type="match status" value="1"/>
</dbReference>
<dbReference type="STRING" id="644282.Deba_1520"/>
<protein>
    <submittedName>
        <fullName evidence="1">NAD(P)-dependent iron-only hydrogenase iron-sulfur protein</fullName>
    </submittedName>
</protein>
<dbReference type="SUPFAM" id="SSF52833">
    <property type="entry name" value="Thioredoxin-like"/>
    <property type="match status" value="1"/>
</dbReference>
<dbReference type="InterPro" id="IPR036249">
    <property type="entry name" value="Thioredoxin-like_sf"/>
</dbReference>
<reference evidence="1 2" key="1">
    <citation type="journal article" date="2010" name="Stand. Genomic Sci.">
        <title>Complete genome sequence of Desulfarculus baarsii type strain (2st14).</title>
        <authorList>
            <person name="Sun H."/>
            <person name="Spring S."/>
            <person name="Lapidus A."/>
            <person name="Davenport K."/>
            <person name="Del Rio T.G."/>
            <person name="Tice H."/>
            <person name="Nolan M."/>
            <person name="Copeland A."/>
            <person name="Cheng J.F."/>
            <person name="Lucas S."/>
            <person name="Tapia R."/>
            <person name="Goodwin L."/>
            <person name="Pitluck S."/>
            <person name="Ivanova N."/>
            <person name="Pagani I."/>
            <person name="Mavromatis K."/>
            <person name="Ovchinnikova G."/>
            <person name="Pati A."/>
            <person name="Chen A."/>
            <person name="Palaniappan K."/>
            <person name="Hauser L."/>
            <person name="Chang Y.J."/>
            <person name="Jeffries C.D."/>
            <person name="Detter J.C."/>
            <person name="Han C."/>
            <person name="Rohde M."/>
            <person name="Brambilla E."/>
            <person name="Goker M."/>
            <person name="Woyke T."/>
            <person name="Bristow J."/>
            <person name="Eisen J.A."/>
            <person name="Markowitz V."/>
            <person name="Hugenholtz P."/>
            <person name="Kyrpides N.C."/>
            <person name="Klenk H.P."/>
            <person name="Land M."/>
        </authorList>
    </citation>
    <scope>NUCLEOTIDE SEQUENCE [LARGE SCALE GENOMIC DNA]</scope>
    <source>
        <strain evidence="2">ATCC 33931 / DSM 2075 / LMG 7858 / VKM B-1802 / 2st14</strain>
    </source>
</reference>
<evidence type="ECO:0000313" key="2">
    <source>
        <dbReference type="Proteomes" id="UP000009047"/>
    </source>
</evidence>
<dbReference type="OrthoDB" id="9800692at2"/>
<dbReference type="AlphaFoldDB" id="E1QH45"/>
<dbReference type="Proteomes" id="UP000009047">
    <property type="component" value="Chromosome"/>
</dbReference>
<keyword evidence="2" id="KW-1185">Reference proteome</keyword>
<dbReference type="eggNOG" id="COG3411">
    <property type="taxonomic scope" value="Bacteria"/>
</dbReference>
<dbReference type="EMBL" id="CP002085">
    <property type="protein sequence ID" value="ADK84888.1"/>
    <property type="molecule type" value="Genomic_DNA"/>
</dbReference>
<dbReference type="KEGG" id="dbr:Deba_1520"/>
<dbReference type="HOGENOM" id="CLU_126515_4_0_7"/>
<name>E1QH45_DESB2</name>
<sequence>MAKLKISDLAKIRDRVHEQINLREDGAQVKITVHMGTCGIASGARDVLNAAMDELDKSGRTDIIITTSGCAGLCSQEPMITVERLNEEPIKYVFVDNAKMRQIFNRHAVEGEVQTQWALAKGSEQ</sequence>
<evidence type="ECO:0000313" key="1">
    <source>
        <dbReference type="EMBL" id="ADK84888.1"/>
    </source>
</evidence>